<name>A0ACB7THM1_HYAAI</name>
<reference evidence="1" key="1">
    <citation type="submission" date="2020-05" db="EMBL/GenBank/DDBJ databases">
        <title>Large-scale comparative analyses of tick genomes elucidate their genetic diversity and vector capacities.</title>
        <authorList>
            <person name="Jia N."/>
            <person name="Wang J."/>
            <person name="Shi W."/>
            <person name="Du L."/>
            <person name="Sun Y."/>
            <person name="Zhan W."/>
            <person name="Jiang J."/>
            <person name="Wang Q."/>
            <person name="Zhang B."/>
            <person name="Ji P."/>
            <person name="Sakyi L.B."/>
            <person name="Cui X."/>
            <person name="Yuan T."/>
            <person name="Jiang B."/>
            <person name="Yang W."/>
            <person name="Lam T.T.-Y."/>
            <person name="Chang Q."/>
            <person name="Ding S."/>
            <person name="Wang X."/>
            <person name="Zhu J."/>
            <person name="Ruan X."/>
            <person name="Zhao L."/>
            <person name="Wei J."/>
            <person name="Que T."/>
            <person name="Du C."/>
            <person name="Cheng J."/>
            <person name="Dai P."/>
            <person name="Han X."/>
            <person name="Huang E."/>
            <person name="Gao Y."/>
            <person name="Liu J."/>
            <person name="Shao H."/>
            <person name="Ye R."/>
            <person name="Li L."/>
            <person name="Wei W."/>
            <person name="Wang X."/>
            <person name="Wang C."/>
            <person name="Yang T."/>
            <person name="Huo Q."/>
            <person name="Li W."/>
            <person name="Guo W."/>
            <person name="Chen H."/>
            <person name="Zhou L."/>
            <person name="Ni X."/>
            <person name="Tian J."/>
            <person name="Zhou Y."/>
            <person name="Sheng Y."/>
            <person name="Liu T."/>
            <person name="Pan Y."/>
            <person name="Xia L."/>
            <person name="Li J."/>
            <person name="Zhao F."/>
            <person name="Cao W."/>
        </authorList>
    </citation>
    <scope>NUCLEOTIDE SEQUENCE</scope>
    <source>
        <strain evidence="1">Hyas-2018</strain>
    </source>
</reference>
<dbReference type="EMBL" id="CM023481">
    <property type="protein sequence ID" value="KAH6946448.1"/>
    <property type="molecule type" value="Genomic_DNA"/>
</dbReference>
<evidence type="ECO:0000313" key="1">
    <source>
        <dbReference type="EMBL" id="KAH6946448.1"/>
    </source>
</evidence>
<accession>A0ACB7THM1</accession>
<proteinExistence type="predicted"/>
<organism evidence="1 2">
    <name type="scientific">Hyalomma asiaticum</name>
    <name type="common">Tick</name>
    <dbReference type="NCBI Taxonomy" id="266040"/>
    <lineage>
        <taxon>Eukaryota</taxon>
        <taxon>Metazoa</taxon>
        <taxon>Ecdysozoa</taxon>
        <taxon>Arthropoda</taxon>
        <taxon>Chelicerata</taxon>
        <taxon>Arachnida</taxon>
        <taxon>Acari</taxon>
        <taxon>Parasitiformes</taxon>
        <taxon>Ixodida</taxon>
        <taxon>Ixodoidea</taxon>
        <taxon>Ixodidae</taxon>
        <taxon>Hyalomminae</taxon>
        <taxon>Hyalomma</taxon>
    </lineage>
</organism>
<evidence type="ECO:0000313" key="2">
    <source>
        <dbReference type="Proteomes" id="UP000821845"/>
    </source>
</evidence>
<gene>
    <name evidence="1" type="ORF">HPB50_013652</name>
</gene>
<sequence length="148" mass="15878">MNKGRLINASRMPQLPEGHYKVVIRSRGGLNLSKVKTSNIVEAVIEAIGLTRETADGDVTCPNNTQNIIVQRALALSFAVERQSGAAALSAEEEEPVRSKCQRVRIEEPANEANTGASTRADKVKGKAKMRQSEATALTHVPDGSNAN</sequence>
<protein>
    <submittedName>
        <fullName evidence="1">Uncharacterized protein</fullName>
    </submittedName>
</protein>
<comment type="caution">
    <text evidence="1">The sequence shown here is derived from an EMBL/GenBank/DDBJ whole genome shotgun (WGS) entry which is preliminary data.</text>
</comment>
<dbReference type="Proteomes" id="UP000821845">
    <property type="component" value="Chromosome 1"/>
</dbReference>
<keyword evidence="2" id="KW-1185">Reference proteome</keyword>